<dbReference type="InterPro" id="IPR017703">
    <property type="entry name" value="YgfZ/GCV_T_CS"/>
</dbReference>
<dbReference type="KEGG" id="sva:SVA_1654"/>
<dbReference type="EMBL" id="AP014936">
    <property type="protein sequence ID" value="BAU48214.1"/>
    <property type="molecule type" value="Genomic_DNA"/>
</dbReference>
<dbReference type="SUPFAM" id="SSF103025">
    <property type="entry name" value="Folate-binding domain"/>
    <property type="match status" value="1"/>
</dbReference>
<dbReference type="InterPro" id="IPR029043">
    <property type="entry name" value="GcvT/YgfZ_C"/>
</dbReference>
<evidence type="ECO:0000313" key="3">
    <source>
        <dbReference type="EMBL" id="BAU48214.1"/>
    </source>
</evidence>
<dbReference type="PIRSF" id="PIRSF006487">
    <property type="entry name" value="GcvT"/>
    <property type="match status" value="1"/>
</dbReference>
<protein>
    <submittedName>
        <fullName evidence="3">Glycine cleavage system protein T</fullName>
    </submittedName>
</protein>
<dbReference type="Gene3D" id="3.30.70.1400">
    <property type="entry name" value="Aminomethyltransferase beta-barrel domains"/>
    <property type="match status" value="1"/>
</dbReference>
<dbReference type="GO" id="GO:0016226">
    <property type="term" value="P:iron-sulfur cluster assembly"/>
    <property type="evidence" value="ECO:0007669"/>
    <property type="project" value="TreeGrafter"/>
</dbReference>
<evidence type="ECO:0000256" key="1">
    <source>
        <dbReference type="PIRSR" id="PIRSR006487-1"/>
    </source>
</evidence>
<dbReference type="AlphaFoldDB" id="A0A1B4V9N8"/>
<dbReference type="Proteomes" id="UP000218899">
    <property type="component" value="Chromosome"/>
</dbReference>
<dbReference type="Gene3D" id="3.30.70.1630">
    <property type="match status" value="1"/>
</dbReference>
<dbReference type="NCBIfam" id="TIGR03317">
    <property type="entry name" value="ygfZ_signature"/>
    <property type="match status" value="1"/>
</dbReference>
<dbReference type="Gene3D" id="2.40.30.160">
    <property type="match status" value="1"/>
</dbReference>
<gene>
    <name evidence="3" type="ORF">SVA_1654</name>
</gene>
<proteinExistence type="predicted"/>
<evidence type="ECO:0000259" key="2">
    <source>
        <dbReference type="Pfam" id="PF01571"/>
    </source>
</evidence>
<sequence length="350" mass="38180">MHPDWKEHLASHGALFDESGASHFGNETAERRAVTAGPVLLDLGAYHGLIRASGTDSVTFLNGQLTNDLRRLQSGGNLLAGYCTPQGRLLAIARVFRHGSDYFMRLPLDLRDAILDRLRRYVLRSKVTLEQADGERVTFGLAGPRAPEMLRSALGASPDESGSLESGDLTVLHIPGPRDRFELVGSVSSARSLWSTLQNEGARPVAGHWWKWFDVEAGIADVGRDTQEKFVPQTVNLELVGGVSFEKGCYPGQEIVARVHYLGRLKERMYRLHLSRSGDDEPKPGDAIYAPDHAQATGAVVQAHAAPDDGVDLLAVVHTSSVATGELHWRTPDGPRLDLRPLPYSLPHPG</sequence>
<feature type="binding site" evidence="1">
    <location>
        <position position="182"/>
    </location>
    <ligand>
        <name>substrate</name>
    </ligand>
</feature>
<dbReference type="Pfam" id="PF01571">
    <property type="entry name" value="GCV_T"/>
    <property type="match status" value="1"/>
</dbReference>
<feature type="domain" description="GCVT N-terminal" evidence="2">
    <location>
        <begin position="27"/>
        <end position="239"/>
    </location>
</feature>
<dbReference type="PANTHER" id="PTHR22602:SF0">
    <property type="entry name" value="TRANSFERASE CAF17, MITOCHONDRIAL-RELATED"/>
    <property type="match status" value="1"/>
</dbReference>
<dbReference type="InterPro" id="IPR006222">
    <property type="entry name" value="GCVT_N"/>
</dbReference>
<dbReference type="PANTHER" id="PTHR22602">
    <property type="entry name" value="TRANSFERASE CAF17, MITOCHONDRIAL-RELATED"/>
    <property type="match status" value="1"/>
</dbReference>
<name>A0A1B4V9N8_9GAMM</name>
<reference evidence="3 4" key="1">
    <citation type="submission" date="2015-08" db="EMBL/GenBank/DDBJ databases">
        <title>Complete genome sequence of Sulfurifustis variabilis.</title>
        <authorList>
            <person name="Miura A."/>
            <person name="Kojima H."/>
            <person name="Fukui M."/>
        </authorList>
    </citation>
    <scope>NUCLEOTIDE SEQUENCE [LARGE SCALE GENOMIC DNA]</scope>
    <source>
        <strain evidence="4">skN76</strain>
    </source>
</reference>
<dbReference type="RefSeq" id="WP_169924023.1">
    <property type="nucleotide sequence ID" value="NZ_AP014936.1"/>
</dbReference>
<dbReference type="SUPFAM" id="SSF101790">
    <property type="entry name" value="Aminomethyltransferase beta-barrel domain"/>
    <property type="match status" value="1"/>
</dbReference>
<organism evidence="3 4">
    <name type="scientific">Sulfurifustis variabilis</name>
    <dbReference type="NCBI Taxonomy" id="1675686"/>
    <lineage>
        <taxon>Bacteria</taxon>
        <taxon>Pseudomonadati</taxon>
        <taxon>Pseudomonadota</taxon>
        <taxon>Gammaproteobacteria</taxon>
        <taxon>Acidiferrobacterales</taxon>
        <taxon>Acidiferrobacteraceae</taxon>
        <taxon>Sulfurifustis</taxon>
    </lineage>
</organism>
<dbReference type="InterPro" id="IPR045179">
    <property type="entry name" value="YgfZ/GcvT"/>
</dbReference>
<evidence type="ECO:0000313" key="4">
    <source>
        <dbReference type="Proteomes" id="UP000218899"/>
    </source>
</evidence>
<keyword evidence="4" id="KW-1185">Reference proteome</keyword>
<accession>A0A1B4V9N8</accession>